<keyword evidence="2 3" id="KW-0067">ATP-binding</keyword>
<feature type="compositionally biased region" description="Basic residues" evidence="4">
    <location>
        <begin position="145"/>
        <end position="158"/>
    </location>
</feature>
<feature type="region of interest" description="Disordered" evidence="4">
    <location>
        <begin position="241"/>
        <end position="264"/>
    </location>
</feature>
<dbReference type="PANTHER" id="PTHR22683:SF1">
    <property type="entry name" value="TYPE VII SECRETION SYSTEM PROTEIN ESSC"/>
    <property type="match status" value="1"/>
</dbReference>
<evidence type="ECO:0000259" key="5">
    <source>
        <dbReference type="PROSITE" id="PS50901"/>
    </source>
</evidence>
<sequence>MRVTIPSPVRPDGCLDVEVEPALPAGTLRRRLALLTGDARWAARGALLEVAGRVLDDHHPAGAPPLLPGAHLAPGPAPGDDVADAVSSGAHLAVLRGPRAGRLVPLPDGARVGLPLTTGGRVEVRRRGARVRVRVSGARGTMPGRPRRRRTGRPRASRARTVGAWQRTWPALTDLRVDGTTLRLRGTATVAAGRGSGARRVPPWAWTALASAAGGVTLAAVLRQPLLLLTAVTGLVGLLGLRGSRPTGSTPPTDTPPGTPGLDAPAGDVAALRLSTGLRLRDRAAAVAGDDAPWPADRTLALVGPRVVTLGVARALVLRTLGAGAAAGLVVRTRAPRDWGWTRWWAPSQDLPGADDHALVVVDGTDDDLGAWRLASPRAHLLIVLAPDEDAPAWATTVLRTGTGDPHEAVGPDVADAQGRAAAALAWSLAVHGTSGLPAPPAARALGELPAVPAADVTDVAAAWRRPRGRRGLLAPVGTGSDGRPVVLDLVRDGPHALVAGTTGAGKSELLTTLVLGLALTHPPRQLAVLLVDFKGGTGLGPLAGLPHVVDHVHDLDVTTARRTLVGLRAELRRREHLLAAAGGTDVADLDPADPSTPARLLVVVDELRALVDDLPDAAATLARLAAQGRALGVHLLLATQRPAGAVPADLRANVGLRIALRVADEEDSRDVVGCPDAAHLDVGTPGAALVRVGARPVTRLRVARARQHRPTPEVRLAPVTLHGATAWCAVRPPDDDVGRWVAVCREAAQGLPGTSVPWLPALPDRLTADAAGPPADPGGLLVALADVPAEQRRVPVRWGPEHGPLLVLGGPRSGRSTTMLTVAVHALLAGADVHAVGLPDGALDRLRVAGGPRVGTVLASDDVHRALLLLDRLVGRRDAEPRPTVLVVDGLDALLDALATHARGAGVDLLTALVRHPPPGVRLAAAGPVVPALSRLVGAFGLRLVLPVPDASLDLQAGVPAALTGTRSVPGRAVACTSDGGVLCQVVLPASVARGPAPTTADGALPALLRIGVLPESSGRVAPRSGAPDAASPAGRIEIGTGGDAPGPVDVDPARPLVVAGPPGSGRTTALLTLAAAWSATGRAVLVLTPSVDRPPPTRSPNGPEVVPTADGHDALDRLDRAAEAAEAARAAGADGGHVVLVDDVDLLERTDPRLAERLERMLATPGPAVRVVALATTGEHAAAGYRGPVAAALRARHVLVLDAHGPAAADLLGPGAALHADPRARPPGRGVLRRDRTLVRVQVHHPDVRGAG</sequence>
<dbReference type="Proteomes" id="UP000614741">
    <property type="component" value="Unassembled WGS sequence"/>
</dbReference>
<gene>
    <name evidence="6" type="ORF">Cph01nite_13500</name>
</gene>
<dbReference type="RefSeq" id="WP_203672562.1">
    <property type="nucleotide sequence ID" value="NZ_BONP01000006.1"/>
</dbReference>
<feature type="compositionally biased region" description="Low complexity" evidence="4">
    <location>
        <begin position="241"/>
        <end position="252"/>
    </location>
</feature>
<evidence type="ECO:0000313" key="6">
    <source>
        <dbReference type="EMBL" id="GIG39588.1"/>
    </source>
</evidence>
<dbReference type="InterPro" id="IPR050206">
    <property type="entry name" value="FtsK/SpoIIIE/SftA"/>
</dbReference>
<feature type="region of interest" description="Disordered" evidence="4">
    <location>
        <begin position="1019"/>
        <end position="1045"/>
    </location>
</feature>
<accession>A0ABQ4DJR0</accession>
<name>A0ABQ4DJR0_9CELL</name>
<dbReference type="EMBL" id="BONP01000006">
    <property type="protein sequence ID" value="GIG39588.1"/>
    <property type="molecule type" value="Genomic_DNA"/>
</dbReference>
<dbReference type="SUPFAM" id="SSF52540">
    <property type="entry name" value="P-loop containing nucleoside triphosphate hydrolases"/>
    <property type="match status" value="3"/>
</dbReference>
<feature type="region of interest" description="Disordered" evidence="4">
    <location>
        <begin position="1091"/>
        <end position="1113"/>
    </location>
</feature>
<reference evidence="6 7" key="1">
    <citation type="submission" date="2021-01" db="EMBL/GenBank/DDBJ databases">
        <title>Whole genome shotgun sequence of Cellulomonas phragmiteti NBRC 110785.</title>
        <authorList>
            <person name="Komaki H."/>
            <person name="Tamura T."/>
        </authorList>
    </citation>
    <scope>NUCLEOTIDE SEQUENCE [LARGE SCALE GENOMIC DNA]</scope>
    <source>
        <strain evidence="6 7">NBRC 110785</strain>
    </source>
</reference>
<dbReference type="InterPro" id="IPR027417">
    <property type="entry name" value="P-loop_NTPase"/>
</dbReference>
<protein>
    <recommendedName>
        <fullName evidence="5">FtsK domain-containing protein</fullName>
    </recommendedName>
</protein>
<feature type="region of interest" description="Disordered" evidence="4">
    <location>
        <begin position="138"/>
        <end position="162"/>
    </location>
</feature>
<dbReference type="Gene3D" id="3.40.50.300">
    <property type="entry name" value="P-loop containing nucleotide triphosphate hydrolases"/>
    <property type="match status" value="3"/>
</dbReference>
<evidence type="ECO:0000313" key="7">
    <source>
        <dbReference type="Proteomes" id="UP000614741"/>
    </source>
</evidence>
<proteinExistence type="predicted"/>
<comment type="caution">
    <text evidence="6">The sequence shown here is derived from an EMBL/GenBank/DDBJ whole genome shotgun (WGS) entry which is preliminary data.</text>
</comment>
<dbReference type="InterPro" id="IPR003593">
    <property type="entry name" value="AAA+_ATPase"/>
</dbReference>
<dbReference type="SMART" id="SM00382">
    <property type="entry name" value="AAA"/>
    <property type="match status" value="3"/>
</dbReference>
<dbReference type="Pfam" id="PF01580">
    <property type="entry name" value="FtsK_SpoIIIE"/>
    <property type="match status" value="1"/>
</dbReference>
<evidence type="ECO:0000256" key="3">
    <source>
        <dbReference type="PROSITE-ProRule" id="PRU00289"/>
    </source>
</evidence>
<evidence type="ECO:0000256" key="1">
    <source>
        <dbReference type="ARBA" id="ARBA00022741"/>
    </source>
</evidence>
<dbReference type="PANTHER" id="PTHR22683">
    <property type="entry name" value="SPORULATION PROTEIN RELATED"/>
    <property type="match status" value="1"/>
</dbReference>
<evidence type="ECO:0000256" key="2">
    <source>
        <dbReference type="ARBA" id="ARBA00022840"/>
    </source>
</evidence>
<evidence type="ECO:0000256" key="4">
    <source>
        <dbReference type="SAM" id="MobiDB-lite"/>
    </source>
</evidence>
<dbReference type="InterPro" id="IPR002543">
    <property type="entry name" value="FtsK_dom"/>
</dbReference>
<keyword evidence="7" id="KW-1185">Reference proteome</keyword>
<keyword evidence="1 3" id="KW-0547">Nucleotide-binding</keyword>
<feature type="binding site" evidence="3">
    <location>
        <begin position="501"/>
        <end position="508"/>
    </location>
    <ligand>
        <name>ATP</name>
        <dbReference type="ChEBI" id="CHEBI:30616"/>
    </ligand>
</feature>
<organism evidence="6 7">
    <name type="scientific">Cellulomonas phragmiteti</name>
    <dbReference type="NCBI Taxonomy" id="478780"/>
    <lineage>
        <taxon>Bacteria</taxon>
        <taxon>Bacillati</taxon>
        <taxon>Actinomycetota</taxon>
        <taxon>Actinomycetes</taxon>
        <taxon>Micrococcales</taxon>
        <taxon>Cellulomonadaceae</taxon>
        <taxon>Cellulomonas</taxon>
    </lineage>
</organism>
<dbReference type="PROSITE" id="PS50901">
    <property type="entry name" value="FTSK"/>
    <property type="match status" value="1"/>
</dbReference>
<feature type="domain" description="FtsK" evidence="5">
    <location>
        <begin position="483"/>
        <end position="670"/>
    </location>
</feature>